<evidence type="ECO:0000313" key="6">
    <source>
        <dbReference type="Proteomes" id="UP000254924"/>
    </source>
</evidence>
<accession>A0A380K6W0</accession>
<evidence type="ECO:0000256" key="2">
    <source>
        <dbReference type="ARBA" id="ARBA00022741"/>
    </source>
</evidence>
<dbReference type="CDD" id="cd03230">
    <property type="entry name" value="ABC_DR_subfamily_A"/>
    <property type="match status" value="1"/>
</dbReference>
<dbReference type="SMART" id="SM00382">
    <property type="entry name" value="AAA"/>
    <property type="match status" value="1"/>
</dbReference>
<dbReference type="Proteomes" id="UP000254924">
    <property type="component" value="Unassembled WGS sequence"/>
</dbReference>
<keyword evidence="1" id="KW-0813">Transport</keyword>
<sequence>MTVIEVNHLVCSFHEKTALDDISFEVNEGEIFGFLGPSGAGKTTTINILTGQLTPKSGTALVLGKESSQLVADDMVNLGIMSDTVGFYEKMSLYQNLAFFARFHRVPMERLEALLRRLDLWESRKTRAEKLSTGMRQRMFLIRAILHEPKIVFLDEPTSGLDPVMSQKVHELLLELKENGMTIFLTTHDMQEATMLCDKLALLHRGRICEYGSPQDILERYRDDDRVEVRMLSGEVKLVPQEDVGLYLGKAASIHSLEPTLESVFIQVTGERFDDK</sequence>
<dbReference type="GO" id="GO:0005524">
    <property type="term" value="F:ATP binding"/>
    <property type="evidence" value="ECO:0007669"/>
    <property type="project" value="UniProtKB-KW"/>
</dbReference>
<dbReference type="EMBL" id="UHFN01000007">
    <property type="protein sequence ID" value="SUN59981.1"/>
    <property type="molecule type" value="Genomic_DNA"/>
</dbReference>
<dbReference type="InterPro" id="IPR027417">
    <property type="entry name" value="P-loop_NTPase"/>
</dbReference>
<dbReference type="InterPro" id="IPR050763">
    <property type="entry name" value="ABC_transporter_ATP-binding"/>
</dbReference>
<evidence type="ECO:0000259" key="4">
    <source>
        <dbReference type="PROSITE" id="PS50893"/>
    </source>
</evidence>
<dbReference type="Gene3D" id="3.40.50.300">
    <property type="entry name" value="P-loop containing nucleotide triphosphate hydrolases"/>
    <property type="match status" value="1"/>
</dbReference>
<dbReference type="Pfam" id="PF00005">
    <property type="entry name" value="ABC_tran"/>
    <property type="match status" value="1"/>
</dbReference>
<evidence type="ECO:0000256" key="3">
    <source>
        <dbReference type="ARBA" id="ARBA00022840"/>
    </source>
</evidence>
<keyword evidence="3 5" id="KW-0067">ATP-binding</keyword>
<protein>
    <submittedName>
        <fullName evidence="5">ABC transporter ATP-binding protein</fullName>
        <ecNumber evidence="5">3.6.3.-</ecNumber>
    </submittedName>
</protein>
<reference evidence="5 6" key="1">
    <citation type="submission" date="2018-06" db="EMBL/GenBank/DDBJ databases">
        <authorList>
            <consortium name="Pathogen Informatics"/>
            <person name="Doyle S."/>
        </authorList>
    </citation>
    <scope>NUCLEOTIDE SEQUENCE [LARGE SCALE GENOMIC DNA]</scope>
    <source>
        <strain evidence="5 6">NCTC12224</strain>
    </source>
</reference>
<evidence type="ECO:0000256" key="1">
    <source>
        <dbReference type="ARBA" id="ARBA00022448"/>
    </source>
</evidence>
<dbReference type="InterPro" id="IPR003593">
    <property type="entry name" value="AAA+_ATPase"/>
</dbReference>
<dbReference type="PANTHER" id="PTHR42711">
    <property type="entry name" value="ABC TRANSPORTER ATP-BINDING PROTEIN"/>
    <property type="match status" value="1"/>
</dbReference>
<dbReference type="AlphaFoldDB" id="A0A380K6W0"/>
<feature type="domain" description="ABC transporter" evidence="4">
    <location>
        <begin position="4"/>
        <end position="230"/>
    </location>
</feature>
<proteinExistence type="predicted"/>
<dbReference type="SUPFAM" id="SSF52540">
    <property type="entry name" value="P-loop containing nucleoside triphosphate hydrolases"/>
    <property type="match status" value="1"/>
</dbReference>
<dbReference type="InterPro" id="IPR003439">
    <property type="entry name" value="ABC_transporter-like_ATP-bd"/>
</dbReference>
<evidence type="ECO:0000313" key="5">
    <source>
        <dbReference type="EMBL" id="SUN59981.1"/>
    </source>
</evidence>
<dbReference type="OrthoDB" id="9804819at2"/>
<keyword evidence="2" id="KW-0547">Nucleotide-binding</keyword>
<keyword evidence="5" id="KW-0378">Hydrolase</keyword>
<keyword evidence="6" id="KW-1185">Reference proteome</keyword>
<dbReference type="GO" id="GO:0016887">
    <property type="term" value="F:ATP hydrolysis activity"/>
    <property type="evidence" value="ECO:0007669"/>
    <property type="project" value="InterPro"/>
</dbReference>
<dbReference type="EC" id="3.6.3.-" evidence="5"/>
<gene>
    <name evidence="5" type="ORF">NCTC12224_00664</name>
</gene>
<dbReference type="PROSITE" id="PS50893">
    <property type="entry name" value="ABC_TRANSPORTER_2"/>
    <property type="match status" value="1"/>
</dbReference>
<name>A0A380K6W0_9STRE</name>
<organism evidence="5 6">
    <name type="scientific">Streptococcus hyointestinalis</name>
    <dbReference type="NCBI Taxonomy" id="1337"/>
    <lineage>
        <taxon>Bacteria</taxon>
        <taxon>Bacillati</taxon>
        <taxon>Bacillota</taxon>
        <taxon>Bacilli</taxon>
        <taxon>Lactobacillales</taxon>
        <taxon>Streptococcaceae</taxon>
        <taxon>Streptococcus</taxon>
    </lineage>
</organism>
<dbReference type="PANTHER" id="PTHR42711:SF13">
    <property type="entry name" value="ABC TRANSPORTER, ATP-BINDING PROTEIN"/>
    <property type="match status" value="1"/>
</dbReference>